<keyword evidence="2" id="KW-1185">Reference proteome</keyword>
<feature type="non-terminal residue" evidence="1">
    <location>
        <position position="1"/>
    </location>
</feature>
<dbReference type="AlphaFoldDB" id="A0AA38G3R9"/>
<dbReference type="EMBL" id="JAHRHJ020000005">
    <property type="protein sequence ID" value="KAH9315556.1"/>
    <property type="molecule type" value="Genomic_DNA"/>
</dbReference>
<protein>
    <submittedName>
        <fullName evidence="1">Uncharacterized protein</fullName>
    </submittedName>
</protein>
<evidence type="ECO:0000313" key="2">
    <source>
        <dbReference type="Proteomes" id="UP000824469"/>
    </source>
</evidence>
<organism evidence="1 2">
    <name type="scientific">Taxus chinensis</name>
    <name type="common">Chinese yew</name>
    <name type="synonym">Taxus wallichiana var. chinensis</name>
    <dbReference type="NCBI Taxonomy" id="29808"/>
    <lineage>
        <taxon>Eukaryota</taxon>
        <taxon>Viridiplantae</taxon>
        <taxon>Streptophyta</taxon>
        <taxon>Embryophyta</taxon>
        <taxon>Tracheophyta</taxon>
        <taxon>Spermatophyta</taxon>
        <taxon>Pinopsida</taxon>
        <taxon>Pinidae</taxon>
        <taxon>Conifers II</taxon>
        <taxon>Cupressales</taxon>
        <taxon>Taxaceae</taxon>
        <taxon>Taxus</taxon>
    </lineage>
</organism>
<comment type="caution">
    <text evidence="1">The sequence shown here is derived from an EMBL/GenBank/DDBJ whole genome shotgun (WGS) entry which is preliminary data.</text>
</comment>
<reference evidence="1 2" key="1">
    <citation type="journal article" date="2021" name="Nat. Plants">
        <title>The Taxus genome provides insights into paclitaxel biosynthesis.</title>
        <authorList>
            <person name="Xiong X."/>
            <person name="Gou J."/>
            <person name="Liao Q."/>
            <person name="Li Y."/>
            <person name="Zhou Q."/>
            <person name="Bi G."/>
            <person name="Li C."/>
            <person name="Du R."/>
            <person name="Wang X."/>
            <person name="Sun T."/>
            <person name="Guo L."/>
            <person name="Liang H."/>
            <person name="Lu P."/>
            <person name="Wu Y."/>
            <person name="Zhang Z."/>
            <person name="Ro D.K."/>
            <person name="Shang Y."/>
            <person name="Huang S."/>
            <person name="Yan J."/>
        </authorList>
    </citation>
    <scope>NUCLEOTIDE SEQUENCE [LARGE SCALE GENOMIC DNA]</scope>
    <source>
        <strain evidence="1">Ta-2019</strain>
    </source>
</reference>
<evidence type="ECO:0000313" key="1">
    <source>
        <dbReference type="EMBL" id="KAH9315556.1"/>
    </source>
</evidence>
<gene>
    <name evidence="1" type="ORF">KI387_024183</name>
</gene>
<dbReference type="Proteomes" id="UP000824469">
    <property type="component" value="Unassembled WGS sequence"/>
</dbReference>
<sequence>ASAETATDDAEYYRQMLETVTIAHIRWRPYGNYMVTVNIAEAPFSLPRPTLPEGPEEIAADRRVMDAGVIESYRLWWAAQLR</sequence>
<name>A0AA38G3R9_TAXCH</name>
<proteinExistence type="predicted"/>
<feature type="non-terminal residue" evidence="1">
    <location>
        <position position="82"/>
    </location>
</feature>
<accession>A0AA38G3R9</accession>